<keyword evidence="8" id="KW-0718">Serine biosynthesis</keyword>
<keyword evidence="5" id="KW-0479">Metal-binding</keyword>
<dbReference type="GO" id="GO:0006564">
    <property type="term" value="P:L-serine biosynthetic process"/>
    <property type="evidence" value="ECO:0007669"/>
    <property type="project" value="UniProtKB-KW"/>
</dbReference>
<evidence type="ECO:0000256" key="5">
    <source>
        <dbReference type="ARBA" id="ARBA00022723"/>
    </source>
</evidence>
<comment type="pathway">
    <text evidence="2">Amino-acid biosynthesis; L-serine biosynthesis; L-serine from 3-phospho-D-glycerate: step 3/3.</text>
</comment>
<comment type="cofactor">
    <cofactor evidence="1">
        <name>Mg(2+)</name>
        <dbReference type="ChEBI" id="CHEBI:18420"/>
    </cofactor>
</comment>
<dbReference type="GO" id="GO:0036424">
    <property type="term" value="F:L-phosphoserine phosphatase activity"/>
    <property type="evidence" value="ECO:0007669"/>
    <property type="project" value="TreeGrafter"/>
</dbReference>
<evidence type="ECO:0000256" key="7">
    <source>
        <dbReference type="ARBA" id="ARBA00022842"/>
    </source>
</evidence>
<organism evidence="9">
    <name type="scientific">Ignisphaera aggregans</name>
    <dbReference type="NCBI Taxonomy" id="334771"/>
    <lineage>
        <taxon>Archaea</taxon>
        <taxon>Thermoproteota</taxon>
        <taxon>Thermoprotei</taxon>
        <taxon>Desulfurococcales</taxon>
        <taxon>Desulfurococcaceae</taxon>
        <taxon>Ignisphaera</taxon>
    </lineage>
</organism>
<dbReference type="InterPro" id="IPR050582">
    <property type="entry name" value="HAD-like_SerB"/>
</dbReference>
<dbReference type="AlphaFoldDB" id="A0A7C4FDW3"/>
<evidence type="ECO:0000256" key="8">
    <source>
        <dbReference type="ARBA" id="ARBA00023299"/>
    </source>
</evidence>
<evidence type="ECO:0000256" key="4">
    <source>
        <dbReference type="ARBA" id="ARBA00022605"/>
    </source>
</evidence>
<dbReference type="PANTHER" id="PTHR43344:SF2">
    <property type="entry name" value="PHOSPHOSERINE PHOSPHATASE"/>
    <property type="match status" value="1"/>
</dbReference>
<evidence type="ECO:0000256" key="1">
    <source>
        <dbReference type="ARBA" id="ARBA00001946"/>
    </source>
</evidence>
<sequence>MVLVVAFDVDGTLTPISSSWLFMHLMLNSLYRAKKNFKLFVEGYISYDEWIYRELSLWAGVLIRTFNRILSYLPWRNGIEELVKVRQKHRSGTLFIAVSGGFSFLGERAVRELGFDDYIMVVPKACNGVLTGHAEQYIDLSGKGEALMEYVKKRLEIEKAKLVCVGDNINDVEMFKLCDFSIAFCFNKKLYEYSRYIDVFLYTCSMRSLAKLLDEVIITLSRE</sequence>
<dbReference type="EMBL" id="DTFF01000021">
    <property type="protein sequence ID" value="HGI87245.1"/>
    <property type="molecule type" value="Genomic_DNA"/>
</dbReference>
<evidence type="ECO:0000256" key="2">
    <source>
        <dbReference type="ARBA" id="ARBA00005135"/>
    </source>
</evidence>
<accession>A0A7C4FDW3</accession>
<reference evidence="9" key="1">
    <citation type="journal article" date="2020" name="mSystems">
        <title>Genome- and Community-Level Interaction Insights into Carbon Utilization and Element Cycling Functions of Hydrothermarchaeota in Hydrothermal Sediment.</title>
        <authorList>
            <person name="Zhou Z."/>
            <person name="Liu Y."/>
            <person name="Xu W."/>
            <person name="Pan J."/>
            <person name="Luo Z.H."/>
            <person name="Li M."/>
        </authorList>
    </citation>
    <scope>NUCLEOTIDE SEQUENCE [LARGE SCALE GENOMIC DNA]</scope>
    <source>
        <strain evidence="9">SpSt-732</strain>
    </source>
</reference>
<evidence type="ECO:0000313" key="9">
    <source>
        <dbReference type="EMBL" id="HGI87245.1"/>
    </source>
</evidence>
<gene>
    <name evidence="9" type="ORF">ENV14_02440</name>
</gene>
<comment type="caution">
    <text evidence="9">The sequence shown here is derived from an EMBL/GenBank/DDBJ whole genome shotgun (WGS) entry which is preliminary data.</text>
</comment>
<evidence type="ECO:0000256" key="3">
    <source>
        <dbReference type="ARBA" id="ARBA00012640"/>
    </source>
</evidence>
<dbReference type="SUPFAM" id="SSF56784">
    <property type="entry name" value="HAD-like"/>
    <property type="match status" value="1"/>
</dbReference>
<proteinExistence type="predicted"/>
<dbReference type="EC" id="3.1.3.3" evidence="3"/>
<dbReference type="Gene3D" id="3.40.50.1000">
    <property type="entry name" value="HAD superfamily/HAD-like"/>
    <property type="match status" value="1"/>
</dbReference>
<keyword evidence="4" id="KW-0028">Amino-acid biosynthesis</keyword>
<dbReference type="GO" id="GO:0000287">
    <property type="term" value="F:magnesium ion binding"/>
    <property type="evidence" value="ECO:0007669"/>
    <property type="project" value="TreeGrafter"/>
</dbReference>
<dbReference type="InterPro" id="IPR023214">
    <property type="entry name" value="HAD_sf"/>
</dbReference>
<dbReference type="NCBIfam" id="TIGR01488">
    <property type="entry name" value="HAD-SF-IB"/>
    <property type="match status" value="1"/>
</dbReference>
<keyword evidence="7" id="KW-0460">Magnesium</keyword>
<protein>
    <recommendedName>
        <fullName evidence="3">phosphoserine phosphatase</fullName>
        <ecNumber evidence="3">3.1.3.3</ecNumber>
    </recommendedName>
</protein>
<dbReference type="GO" id="GO:0005737">
    <property type="term" value="C:cytoplasm"/>
    <property type="evidence" value="ECO:0007669"/>
    <property type="project" value="TreeGrafter"/>
</dbReference>
<dbReference type="PANTHER" id="PTHR43344">
    <property type="entry name" value="PHOSPHOSERINE PHOSPHATASE"/>
    <property type="match status" value="1"/>
</dbReference>
<dbReference type="InterPro" id="IPR036412">
    <property type="entry name" value="HAD-like_sf"/>
</dbReference>
<evidence type="ECO:0000256" key="6">
    <source>
        <dbReference type="ARBA" id="ARBA00022801"/>
    </source>
</evidence>
<name>A0A7C4FDW3_9CREN</name>
<keyword evidence="6" id="KW-0378">Hydrolase</keyword>
<dbReference type="Pfam" id="PF12710">
    <property type="entry name" value="HAD"/>
    <property type="match status" value="1"/>
</dbReference>